<sequence>VFAQLAAFVTFAAHLPQSIVAFIDNTAGQAALSKEYGKDPAVRWTRVHGPHAEILRIFDPEFATTAATDDLLMTAQSFRADALWGVGARGGCRMRPAPASRSSLFRRRTA</sequence>
<feature type="chain" id="PRO_5032782401" evidence="1">
    <location>
        <begin position="22"/>
        <end position="110"/>
    </location>
</feature>
<dbReference type="EMBL" id="CAJNJA010009819">
    <property type="protein sequence ID" value="CAE7250911.1"/>
    <property type="molecule type" value="Genomic_DNA"/>
</dbReference>
<evidence type="ECO:0000313" key="3">
    <source>
        <dbReference type="Proteomes" id="UP000601435"/>
    </source>
</evidence>
<gene>
    <name evidence="2" type="ORF">SNEC2469_LOCUS5191</name>
</gene>
<proteinExistence type="predicted"/>
<organism evidence="2 3">
    <name type="scientific">Symbiodinium necroappetens</name>
    <dbReference type="NCBI Taxonomy" id="1628268"/>
    <lineage>
        <taxon>Eukaryota</taxon>
        <taxon>Sar</taxon>
        <taxon>Alveolata</taxon>
        <taxon>Dinophyceae</taxon>
        <taxon>Suessiales</taxon>
        <taxon>Symbiodiniaceae</taxon>
        <taxon>Symbiodinium</taxon>
    </lineage>
</organism>
<feature type="signal peptide" evidence="1">
    <location>
        <begin position="1"/>
        <end position="21"/>
    </location>
</feature>
<name>A0A812LQM3_9DINO</name>
<reference evidence="2" key="1">
    <citation type="submission" date="2021-02" db="EMBL/GenBank/DDBJ databases">
        <authorList>
            <person name="Dougan E. K."/>
            <person name="Rhodes N."/>
            <person name="Thang M."/>
            <person name="Chan C."/>
        </authorList>
    </citation>
    <scope>NUCLEOTIDE SEQUENCE</scope>
</reference>
<protein>
    <submittedName>
        <fullName evidence="2">Uncharacterized protein</fullName>
    </submittedName>
</protein>
<keyword evidence="1" id="KW-0732">Signal</keyword>
<evidence type="ECO:0000256" key="1">
    <source>
        <dbReference type="SAM" id="SignalP"/>
    </source>
</evidence>
<accession>A0A812LQM3</accession>
<dbReference type="Proteomes" id="UP000601435">
    <property type="component" value="Unassembled WGS sequence"/>
</dbReference>
<evidence type="ECO:0000313" key="2">
    <source>
        <dbReference type="EMBL" id="CAE7250911.1"/>
    </source>
</evidence>
<dbReference type="AlphaFoldDB" id="A0A812LQM3"/>
<feature type="non-terminal residue" evidence="2">
    <location>
        <position position="1"/>
    </location>
</feature>
<keyword evidence="3" id="KW-1185">Reference proteome</keyword>
<comment type="caution">
    <text evidence="2">The sequence shown here is derived from an EMBL/GenBank/DDBJ whole genome shotgun (WGS) entry which is preliminary data.</text>
</comment>